<dbReference type="InterPro" id="IPR033847">
    <property type="entry name" value="Citrt_syn/SCS-alpha_CS"/>
</dbReference>
<organism evidence="5">
    <name type="scientific">hydrocarbon metagenome</name>
    <dbReference type="NCBI Taxonomy" id="938273"/>
    <lineage>
        <taxon>unclassified sequences</taxon>
        <taxon>metagenomes</taxon>
        <taxon>ecological metagenomes</taxon>
    </lineage>
</organism>
<dbReference type="EC" id="6.2.1.5" evidence="5"/>
<dbReference type="Gene3D" id="3.40.50.261">
    <property type="entry name" value="Succinyl-CoA synthetase domains"/>
    <property type="match status" value="1"/>
</dbReference>
<dbReference type="InterPro" id="IPR005810">
    <property type="entry name" value="CoA_lig_alpha"/>
</dbReference>
<keyword evidence="1" id="KW-0816">Tricarboxylic acid cycle</keyword>
<dbReference type="PROSITE" id="PS01216">
    <property type="entry name" value="SUCCINYL_COA_LIG_1"/>
    <property type="match status" value="1"/>
</dbReference>
<evidence type="ECO:0000256" key="2">
    <source>
        <dbReference type="ARBA" id="ARBA00022598"/>
    </source>
</evidence>
<dbReference type="PANTHER" id="PTHR11117">
    <property type="entry name" value="SUCCINYL-COA LIGASE SUBUNIT ALPHA"/>
    <property type="match status" value="1"/>
</dbReference>
<evidence type="ECO:0000313" key="5">
    <source>
        <dbReference type="EMBL" id="KUG28915.1"/>
    </source>
</evidence>
<feature type="domain" description="CoA-binding" evidence="4">
    <location>
        <begin position="1"/>
        <end position="96"/>
    </location>
</feature>
<dbReference type="PRINTS" id="PR01798">
    <property type="entry name" value="SCOASYNTHASE"/>
</dbReference>
<proteinExistence type="predicted"/>
<protein>
    <submittedName>
        <fullName evidence="5">Succinyl-coa ligase alpha chain</fullName>
        <ecNumber evidence="5">6.2.1.5</ecNumber>
    </submittedName>
</protein>
<comment type="caution">
    <text evidence="5">The sequence shown here is derived from an EMBL/GenBank/DDBJ whole genome shotgun (WGS) entry which is preliminary data.</text>
</comment>
<dbReference type="PIRSF" id="PIRSF001553">
    <property type="entry name" value="SucCS_alpha"/>
    <property type="match status" value="1"/>
</dbReference>
<dbReference type="GO" id="GO:0004775">
    <property type="term" value="F:succinate-CoA ligase (ADP-forming) activity"/>
    <property type="evidence" value="ECO:0007669"/>
    <property type="project" value="UniProtKB-EC"/>
</dbReference>
<dbReference type="GO" id="GO:0004776">
    <property type="term" value="F:succinate-CoA ligase (GDP-forming) activity"/>
    <property type="evidence" value="ECO:0007669"/>
    <property type="project" value="TreeGrafter"/>
</dbReference>
<dbReference type="SMART" id="SM00881">
    <property type="entry name" value="CoA_binding"/>
    <property type="match status" value="1"/>
</dbReference>
<dbReference type="SUPFAM" id="SSF52210">
    <property type="entry name" value="Succinyl-CoA synthetase domains"/>
    <property type="match status" value="1"/>
</dbReference>
<keyword evidence="3" id="KW-0547">Nucleotide-binding</keyword>
<gene>
    <name evidence="5" type="ORF">ASZ90_001203</name>
</gene>
<dbReference type="GO" id="GO:0009361">
    <property type="term" value="C:succinate-CoA ligase complex (ADP-forming)"/>
    <property type="evidence" value="ECO:0007669"/>
    <property type="project" value="TreeGrafter"/>
</dbReference>
<dbReference type="Pfam" id="PF00549">
    <property type="entry name" value="Ligase_CoA"/>
    <property type="match status" value="1"/>
</dbReference>
<dbReference type="InterPro" id="IPR016102">
    <property type="entry name" value="Succinyl-CoA_synth-like"/>
</dbReference>
<reference evidence="5" key="1">
    <citation type="journal article" date="2015" name="Proc. Natl. Acad. Sci. U.S.A.">
        <title>Networks of energetic and metabolic interactions define dynamics in microbial communities.</title>
        <authorList>
            <person name="Embree M."/>
            <person name="Liu J.K."/>
            <person name="Al-Bassam M.M."/>
            <person name="Zengler K."/>
        </authorList>
    </citation>
    <scope>NUCLEOTIDE SEQUENCE</scope>
</reference>
<dbReference type="InterPro" id="IPR036291">
    <property type="entry name" value="NAD(P)-bd_dom_sf"/>
</dbReference>
<sequence>MRIMIQGITGKTARLHAGLMAAYGAANAGQVVCGVTPFRGGQDVDGVPVYDSVRQALAEHEVDISVVFVPAAHAPDAIREAAWAGTPRVVCVTEGIPQLAMLETLAAPGLGNTLLIGPNTPGIIVPGRFKAGIMPVDPFTPGPVAIFSRSGTLTYEAAARLSAAGIGQAVAVGMGGDPFTGLGFVELAEAVRDDPAVRAVLILGEIGGDAEERLAEHVLASAYPKPVAAYVAGVSAPPGRRLGHAGAILENASGAAEKFASLRRAGITVCADLADVAPAVAGFLDGSHI</sequence>
<dbReference type="EMBL" id="LNQE01000155">
    <property type="protein sequence ID" value="KUG28915.1"/>
    <property type="molecule type" value="Genomic_DNA"/>
</dbReference>
<dbReference type="GO" id="GO:0006099">
    <property type="term" value="P:tricarboxylic acid cycle"/>
    <property type="evidence" value="ECO:0007669"/>
    <property type="project" value="UniProtKB-KW"/>
</dbReference>
<dbReference type="Pfam" id="PF02629">
    <property type="entry name" value="CoA_binding"/>
    <property type="match status" value="1"/>
</dbReference>
<dbReference type="InterPro" id="IPR003781">
    <property type="entry name" value="CoA-bd"/>
</dbReference>
<evidence type="ECO:0000259" key="4">
    <source>
        <dbReference type="SMART" id="SM00881"/>
    </source>
</evidence>
<evidence type="ECO:0000256" key="1">
    <source>
        <dbReference type="ARBA" id="ARBA00022532"/>
    </source>
</evidence>
<name>A0A0W8G8W8_9ZZZZ</name>
<dbReference type="PANTHER" id="PTHR11117:SF2">
    <property type="entry name" value="SUCCINATE--COA LIGASE [ADP_GDP-FORMING] SUBUNIT ALPHA, MITOCHONDRIAL"/>
    <property type="match status" value="1"/>
</dbReference>
<dbReference type="InterPro" id="IPR005811">
    <property type="entry name" value="SUCC_ACL_C"/>
</dbReference>
<accession>A0A0W8G8W8</accession>
<dbReference type="SUPFAM" id="SSF51735">
    <property type="entry name" value="NAD(P)-binding Rossmann-fold domains"/>
    <property type="match status" value="1"/>
</dbReference>
<dbReference type="AlphaFoldDB" id="A0A0W8G8W8"/>
<dbReference type="PROSITE" id="PS00399">
    <property type="entry name" value="SUCCINYL_COA_LIG_2"/>
    <property type="match status" value="1"/>
</dbReference>
<dbReference type="Gene3D" id="3.40.50.720">
    <property type="entry name" value="NAD(P)-binding Rossmann-like Domain"/>
    <property type="match status" value="1"/>
</dbReference>
<dbReference type="GO" id="GO:0000166">
    <property type="term" value="F:nucleotide binding"/>
    <property type="evidence" value="ECO:0007669"/>
    <property type="project" value="UniProtKB-KW"/>
</dbReference>
<keyword evidence="2 5" id="KW-0436">Ligase</keyword>
<dbReference type="InterPro" id="IPR017440">
    <property type="entry name" value="Cit_synth/succinyl-CoA_lig_AS"/>
</dbReference>
<evidence type="ECO:0000256" key="3">
    <source>
        <dbReference type="ARBA" id="ARBA00022741"/>
    </source>
</evidence>